<evidence type="ECO:0000259" key="3">
    <source>
        <dbReference type="Pfam" id="PF00085"/>
    </source>
</evidence>
<dbReference type="InterPro" id="IPR013766">
    <property type="entry name" value="Thioredoxin_domain"/>
</dbReference>
<dbReference type="CDD" id="cd02947">
    <property type="entry name" value="TRX_family"/>
    <property type="match status" value="1"/>
</dbReference>
<feature type="compositionally biased region" description="Low complexity" evidence="2">
    <location>
        <begin position="169"/>
        <end position="178"/>
    </location>
</feature>
<keyword evidence="5" id="KW-1185">Reference proteome</keyword>
<evidence type="ECO:0000313" key="5">
    <source>
        <dbReference type="Proteomes" id="UP001642464"/>
    </source>
</evidence>
<name>A0ABP0LF37_9DINO</name>
<feature type="region of interest" description="Disordered" evidence="2">
    <location>
        <begin position="1"/>
        <end position="28"/>
    </location>
</feature>
<feature type="domain" description="Thioredoxin" evidence="3">
    <location>
        <begin position="45"/>
        <end position="140"/>
    </location>
</feature>
<reference evidence="4 5" key="1">
    <citation type="submission" date="2024-02" db="EMBL/GenBank/DDBJ databases">
        <authorList>
            <person name="Chen Y."/>
            <person name="Shah S."/>
            <person name="Dougan E. K."/>
            <person name="Thang M."/>
            <person name="Chan C."/>
        </authorList>
    </citation>
    <scope>NUCLEOTIDE SEQUENCE [LARGE SCALE GENOMIC DNA]</scope>
</reference>
<feature type="compositionally biased region" description="Polar residues" evidence="2">
    <location>
        <begin position="16"/>
        <end position="26"/>
    </location>
</feature>
<dbReference type="PANTHER" id="PTHR46115">
    <property type="entry name" value="THIOREDOXIN-LIKE PROTEIN 1"/>
    <property type="match status" value="1"/>
</dbReference>
<dbReference type="EMBL" id="CAXAMM010015669">
    <property type="protein sequence ID" value="CAK9036892.1"/>
    <property type="molecule type" value="Genomic_DNA"/>
</dbReference>
<dbReference type="Pfam" id="PF00085">
    <property type="entry name" value="Thioredoxin"/>
    <property type="match status" value="1"/>
</dbReference>
<comment type="caution">
    <text evidence="4">The sequence shown here is derived from an EMBL/GenBank/DDBJ whole genome shotgun (WGS) entry which is preliminary data.</text>
</comment>
<dbReference type="InterPro" id="IPR036249">
    <property type="entry name" value="Thioredoxin-like_sf"/>
</dbReference>
<evidence type="ECO:0000256" key="2">
    <source>
        <dbReference type="SAM" id="MobiDB-lite"/>
    </source>
</evidence>
<dbReference type="SUPFAM" id="SSF52833">
    <property type="entry name" value="Thioredoxin-like"/>
    <property type="match status" value="1"/>
</dbReference>
<dbReference type="Gene3D" id="3.40.30.10">
    <property type="entry name" value="Glutaredoxin"/>
    <property type="match status" value="1"/>
</dbReference>
<accession>A0ABP0LF37</accession>
<protein>
    <submittedName>
        <fullName evidence="4">TPR repeat-containing thioredoxin TDX (OsTrx26) (Tetratricoredoxin) (OsTDX)</fullName>
    </submittedName>
</protein>
<organism evidence="4 5">
    <name type="scientific">Durusdinium trenchii</name>
    <dbReference type="NCBI Taxonomy" id="1381693"/>
    <lineage>
        <taxon>Eukaryota</taxon>
        <taxon>Sar</taxon>
        <taxon>Alveolata</taxon>
        <taxon>Dinophyceae</taxon>
        <taxon>Suessiales</taxon>
        <taxon>Symbiodiniaceae</taxon>
        <taxon>Durusdinium</taxon>
    </lineage>
</organism>
<proteinExistence type="predicted"/>
<sequence length="185" mass="20243">MFKFPQPSEEEKASPASVSPTRTATDAQGALAEHMPCPGLVTVLHHEQELDRILETLGSRWVVLELLASWSAACAAIRSDFEVLAKAYPTWIFLRADILQLPGLARRWSCTRVPLYVFFWQGAQETQFAGASVRKLREVLDDCSMLGPTDIAAHADPAGRVTDWKLGESRGSSAAGASEESDREG</sequence>
<feature type="region of interest" description="Disordered" evidence="2">
    <location>
        <begin position="162"/>
        <end position="185"/>
    </location>
</feature>
<evidence type="ECO:0000256" key="1">
    <source>
        <dbReference type="ARBA" id="ARBA00023157"/>
    </source>
</evidence>
<gene>
    <name evidence="4" type="ORF">SCF082_LOCUS21913</name>
</gene>
<keyword evidence="1" id="KW-1015">Disulfide bond</keyword>
<dbReference type="Proteomes" id="UP001642464">
    <property type="component" value="Unassembled WGS sequence"/>
</dbReference>
<evidence type="ECO:0000313" key="4">
    <source>
        <dbReference type="EMBL" id="CAK9036892.1"/>
    </source>
</evidence>